<name>A0ACB0KBT0_TRIPR</name>
<dbReference type="Proteomes" id="UP001177021">
    <property type="component" value="Unassembled WGS sequence"/>
</dbReference>
<reference evidence="1" key="1">
    <citation type="submission" date="2023-10" db="EMBL/GenBank/DDBJ databases">
        <authorList>
            <person name="Rodriguez Cubillos JULIANA M."/>
            <person name="De Vega J."/>
        </authorList>
    </citation>
    <scope>NUCLEOTIDE SEQUENCE</scope>
</reference>
<evidence type="ECO:0000313" key="1">
    <source>
        <dbReference type="EMBL" id="CAJ2653057.1"/>
    </source>
</evidence>
<keyword evidence="2" id="KW-1185">Reference proteome</keyword>
<protein>
    <submittedName>
        <fullName evidence="1">Uncharacterized protein</fullName>
    </submittedName>
</protein>
<organism evidence="1 2">
    <name type="scientific">Trifolium pratense</name>
    <name type="common">Red clover</name>
    <dbReference type="NCBI Taxonomy" id="57577"/>
    <lineage>
        <taxon>Eukaryota</taxon>
        <taxon>Viridiplantae</taxon>
        <taxon>Streptophyta</taxon>
        <taxon>Embryophyta</taxon>
        <taxon>Tracheophyta</taxon>
        <taxon>Spermatophyta</taxon>
        <taxon>Magnoliopsida</taxon>
        <taxon>eudicotyledons</taxon>
        <taxon>Gunneridae</taxon>
        <taxon>Pentapetalae</taxon>
        <taxon>rosids</taxon>
        <taxon>fabids</taxon>
        <taxon>Fabales</taxon>
        <taxon>Fabaceae</taxon>
        <taxon>Papilionoideae</taxon>
        <taxon>50 kb inversion clade</taxon>
        <taxon>NPAAA clade</taxon>
        <taxon>Hologalegina</taxon>
        <taxon>IRL clade</taxon>
        <taxon>Trifolieae</taxon>
        <taxon>Trifolium</taxon>
    </lineage>
</organism>
<proteinExistence type="predicted"/>
<accession>A0ACB0KBT0</accession>
<evidence type="ECO:0000313" key="2">
    <source>
        <dbReference type="Proteomes" id="UP001177021"/>
    </source>
</evidence>
<gene>
    <name evidence="1" type="ORF">MILVUS5_LOCUS20458</name>
</gene>
<sequence>MVSKVNLLIQVLLVMVILISFMGEARNLVDEKQNDVDSVKGNGSVSTDCWWWPWWPFTGPPATPVTPSPSETPVAPSPLETPVAPSPSETPISPSSYETPTPPGSPDSSPLL</sequence>
<comment type="caution">
    <text evidence="1">The sequence shown here is derived from an EMBL/GenBank/DDBJ whole genome shotgun (WGS) entry which is preliminary data.</text>
</comment>
<dbReference type="EMBL" id="CASHSV030000206">
    <property type="protein sequence ID" value="CAJ2653057.1"/>
    <property type="molecule type" value="Genomic_DNA"/>
</dbReference>